<reference evidence="2 3" key="1">
    <citation type="submission" date="2018-05" db="EMBL/GenBank/DDBJ databases">
        <title>Genomic Encyclopedia of Type Strains, Phase IV (KMG-IV): sequencing the most valuable type-strain genomes for metagenomic binning, comparative biology and taxonomic classification.</title>
        <authorList>
            <person name="Goeker M."/>
        </authorList>
    </citation>
    <scope>NUCLEOTIDE SEQUENCE [LARGE SCALE GENOMIC DNA]</scope>
    <source>
        <strain evidence="2 3">DSM 24906</strain>
    </source>
</reference>
<dbReference type="AlphaFoldDB" id="A0AA45C988"/>
<evidence type="ECO:0000313" key="2">
    <source>
        <dbReference type="EMBL" id="PWJ96624.1"/>
    </source>
</evidence>
<organism evidence="2 3">
    <name type="scientific">Oceanotoga teriensis</name>
    <dbReference type="NCBI Taxonomy" id="515440"/>
    <lineage>
        <taxon>Bacteria</taxon>
        <taxon>Thermotogati</taxon>
        <taxon>Thermotogota</taxon>
        <taxon>Thermotogae</taxon>
        <taxon>Petrotogales</taxon>
        <taxon>Petrotogaceae</taxon>
        <taxon>Oceanotoga</taxon>
    </lineage>
</organism>
<feature type="transmembrane region" description="Helical" evidence="1">
    <location>
        <begin position="108"/>
        <end position="130"/>
    </location>
</feature>
<comment type="caution">
    <text evidence="2">The sequence shown here is derived from an EMBL/GenBank/DDBJ whole genome shotgun (WGS) entry which is preliminary data.</text>
</comment>
<accession>A0AA45C988</accession>
<feature type="transmembrane region" description="Helical" evidence="1">
    <location>
        <begin position="75"/>
        <end position="96"/>
    </location>
</feature>
<keyword evidence="1" id="KW-0812">Transmembrane</keyword>
<evidence type="ECO:0000313" key="3">
    <source>
        <dbReference type="Proteomes" id="UP000245921"/>
    </source>
</evidence>
<protein>
    <submittedName>
        <fullName evidence="2">Uncharacterized protein</fullName>
    </submittedName>
</protein>
<keyword evidence="1" id="KW-1133">Transmembrane helix</keyword>
<feature type="transmembrane region" description="Helical" evidence="1">
    <location>
        <begin position="48"/>
        <end position="69"/>
    </location>
</feature>
<keyword evidence="3" id="KW-1185">Reference proteome</keyword>
<dbReference type="Proteomes" id="UP000245921">
    <property type="component" value="Unassembled WGS sequence"/>
</dbReference>
<gene>
    <name evidence="2" type="ORF">C7380_101198</name>
</gene>
<keyword evidence="1" id="KW-0472">Membrane</keyword>
<dbReference type="RefSeq" id="WP_109603612.1">
    <property type="nucleotide sequence ID" value="NZ_QGGI01000001.1"/>
</dbReference>
<name>A0AA45C988_9BACT</name>
<evidence type="ECO:0000256" key="1">
    <source>
        <dbReference type="SAM" id="Phobius"/>
    </source>
</evidence>
<feature type="transmembrane region" description="Helical" evidence="1">
    <location>
        <begin position="6"/>
        <end position="27"/>
    </location>
</feature>
<sequence>MIYEVLGWINVFLLILNGSLFILKKIYKNYKFKNSKNKTKYLSLLKKISFFHKINGLLIILIAIIHAYLILGTVFYIHTGSILLILIIINFLLYIFKNLKIFKKWLLIHKLNTIIIFTALIIHLTNPWIFG</sequence>
<dbReference type="EMBL" id="QGGI01000001">
    <property type="protein sequence ID" value="PWJ96624.1"/>
    <property type="molecule type" value="Genomic_DNA"/>
</dbReference>
<proteinExistence type="predicted"/>